<dbReference type="Proteomes" id="UP000030300">
    <property type="component" value="Chromosome"/>
</dbReference>
<reference evidence="1 2" key="1">
    <citation type="journal article" date="2015" name="Genome Announc.">
        <title>Complete Genome Sequence of Steroid-Transforming Nocardioides simplex VKM Ac-2033D.</title>
        <authorList>
            <person name="Shtratnikova V.Y."/>
            <person name="Schelkunov M.I."/>
            <person name="Pekov Y.A."/>
            <person name="Fokina V.V."/>
            <person name="Logacheva M.D."/>
            <person name="Sokolov S.L."/>
            <person name="Bragin E.Y."/>
            <person name="Ashapkin V.V."/>
            <person name="Donova M.V."/>
        </authorList>
    </citation>
    <scope>NUCLEOTIDE SEQUENCE [LARGE SCALE GENOMIC DNA]</scope>
    <source>
        <strain evidence="1 2">VKM Ac-2033D</strain>
    </source>
</reference>
<evidence type="ECO:0000313" key="1">
    <source>
        <dbReference type="EMBL" id="AIY17796.2"/>
    </source>
</evidence>
<dbReference type="STRING" id="2045.KR76_15335"/>
<dbReference type="KEGG" id="psim:KR76_15335"/>
<organism evidence="1 2">
    <name type="scientific">Nocardioides simplex</name>
    <name type="common">Arthrobacter simplex</name>
    <dbReference type="NCBI Taxonomy" id="2045"/>
    <lineage>
        <taxon>Bacteria</taxon>
        <taxon>Bacillati</taxon>
        <taxon>Actinomycetota</taxon>
        <taxon>Actinomycetes</taxon>
        <taxon>Propionibacteriales</taxon>
        <taxon>Nocardioidaceae</taxon>
        <taxon>Pimelobacter</taxon>
    </lineage>
</organism>
<dbReference type="HOGENOM" id="CLU_2936982_0_0_11"/>
<keyword evidence="2" id="KW-1185">Reference proteome</keyword>
<accession>A0A0A1DK53</accession>
<proteinExistence type="predicted"/>
<protein>
    <submittedName>
        <fullName evidence="1">Uncharacterized protein</fullName>
    </submittedName>
</protein>
<gene>
    <name evidence="1" type="ORF">KR76_15335</name>
</gene>
<sequence length="68" mass="7790">MWVREKFGPRHLPGLILAWRQNQHGEWEAFVTWDNQSTADGQLETDWVPAERLKPVGDRAPSQGTAYG</sequence>
<dbReference type="EMBL" id="CP009896">
    <property type="protein sequence ID" value="AIY17796.2"/>
    <property type="molecule type" value="Genomic_DNA"/>
</dbReference>
<evidence type="ECO:0000313" key="2">
    <source>
        <dbReference type="Proteomes" id="UP000030300"/>
    </source>
</evidence>
<name>A0A0A1DK53_NOCSI</name>
<dbReference type="AlphaFoldDB" id="A0A0A1DK53"/>